<dbReference type="GO" id="GO:0006654">
    <property type="term" value="P:phosphatidic acid biosynthetic process"/>
    <property type="evidence" value="ECO:0007669"/>
    <property type="project" value="TreeGrafter"/>
</dbReference>
<dbReference type="InterPro" id="IPR002123">
    <property type="entry name" value="Plipid/glycerol_acylTrfase"/>
</dbReference>
<keyword evidence="4" id="KW-0472">Membrane</keyword>
<dbReference type="Proteomes" id="UP000075260">
    <property type="component" value="Unassembled WGS sequence"/>
</dbReference>
<dbReference type="AlphaFoldDB" id="A0A150QRD1"/>
<dbReference type="SUPFAM" id="SSF69593">
    <property type="entry name" value="Glycerol-3-phosphate (1)-acyltransferase"/>
    <property type="match status" value="1"/>
</dbReference>
<keyword evidence="4" id="KW-0812">Transmembrane</keyword>
<gene>
    <name evidence="6" type="ORF">BE15_36975</name>
</gene>
<reference evidence="6 7" key="1">
    <citation type="submission" date="2014-02" db="EMBL/GenBank/DDBJ databases">
        <title>The small core and large imbalanced accessory genome model reveals a collaborative survival strategy of Sorangium cellulosum strains in nature.</title>
        <authorList>
            <person name="Han K."/>
            <person name="Peng R."/>
            <person name="Blom J."/>
            <person name="Li Y.-Z."/>
        </authorList>
    </citation>
    <scope>NUCLEOTIDE SEQUENCE [LARGE SCALE GENOMIC DNA]</scope>
    <source>
        <strain evidence="6 7">So0008-312</strain>
    </source>
</reference>
<organism evidence="6 7">
    <name type="scientific">Sorangium cellulosum</name>
    <name type="common">Polyangium cellulosum</name>
    <dbReference type="NCBI Taxonomy" id="56"/>
    <lineage>
        <taxon>Bacteria</taxon>
        <taxon>Pseudomonadati</taxon>
        <taxon>Myxococcota</taxon>
        <taxon>Polyangia</taxon>
        <taxon>Polyangiales</taxon>
        <taxon>Polyangiaceae</taxon>
        <taxon>Sorangium</taxon>
    </lineage>
</organism>
<proteinExistence type="predicted"/>
<evidence type="ECO:0000256" key="4">
    <source>
        <dbReference type="SAM" id="Phobius"/>
    </source>
</evidence>
<dbReference type="Pfam" id="PF01553">
    <property type="entry name" value="Acyltransferase"/>
    <property type="match status" value="1"/>
</dbReference>
<dbReference type="PANTHER" id="PTHR10434:SF9">
    <property type="entry name" value="PHOSPHOLIPID_GLYCEROL ACYLTRANSFERASE DOMAIN-CONTAINING PROTEIN"/>
    <property type="match status" value="1"/>
</dbReference>
<dbReference type="GO" id="GO:0003841">
    <property type="term" value="F:1-acylglycerol-3-phosphate O-acyltransferase activity"/>
    <property type="evidence" value="ECO:0007669"/>
    <property type="project" value="TreeGrafter"/>
</dbReference>
<feature type="domain" description="Phospholipid/glycerol acyltransferase" evidence="5">
    <location>
        <begin position="43"/>
        <end position="152"/>
    </location>
</feature>
<evidence type="ECO:0000313" key="7">
    <source>
        <dbReference type="Proteomes" id="UP000075260"/>
    </source>
</evidence>
<comment type="caution">
    <text evidence="6">The sequence shown here is derived from an EMBL/GenBank/DDBJ whole genome shotgun (WGS) entry which is preliminary data.</text>
</comment>
<sequence length="212" mass="23878">MPSDPAPRFSAPRRAIRRFIGQTWLSVFGWRVEGVTDLPPKAVLIAAPHTSNWDFPFTLAVSYVLGLEFSWLGKHTLFEPPFGWFFRWLDGIPVDRRDRNNLVAAVVDILKQRDELILVVAPEGTRSRTKRWKTGFYYVALGAGVPILLGYLDFPRKRGGILHVFYPTGDIEADMAAIRRHYDGVEGKHPGRMSEITLGARSPQANGVAQHP</sequence>
<evidence type="ECO:0000259" key="5">
    <source>
        <dbReference type="SMART" id="SM00563"/>
    </source>
</evidence>
<name>A0A150QRD1_SORCE</name>
<feature type="transmembrane region" description="Helical" evidence="4">
    <location>
        <begin position="135"/>
        <end position="152"/>
    </location>
</feature>
<evidence type="ECO:0000313" key="6">
    <source>
        <dbReference type="EMBL" id="KYF70577.1"/>
    </source>
</evidence>
<keyword evidence="4" id="KW-1133">Transmembrane helix</keyword>
<evidence type="ECO:0000256" key="3">
    <source>
        <dbReference type="ARBA" id="ARBA00023315"/>
    </source>
</evidence>
<evidence type="ECO:0000256" key="2">
    <source>
        <dbReference type="ARBA" id="ARBA00022679"/>
    </source>
</evidence>
<dbReference type="SMART" id="SM00563">
    <property type="entry name" value="PlsC"/>
    <property type="match status" value="1"/>
</dbReference>
<dbReference type="PANTHER" id="PTHR10434">
    <property type="entry name" value="1-ACYL-SN-GLYCEROL-3-PHOSPHATE ACYLTRANSFERASE"/>
    <property type="match status" value="1"/>
</dbReference>
<comment type="pathway">
    <text evidence="1">Lipid metabolism.</text>
</comment>
<evidence type="ECO:0000256" key="1">
    <source>
        <dbReference type="ARBA" id="ARBA00005189"/>
    </source>
</evidence>
<keyword evidence="2 6" id="KW-0808">Transferase</keyword>
<accession>A0A150QRD1</accession>
<protein>
    <submittedName>
        <fullName evidence="6">Acyltransferase</fullName>
    </submittedName>
</protein>
<dbReference type="OrthoDB" id="9796839at2"/>
<dbReference type="CDD" id="cd07988">
    <property type="entry name" value="LPLAT_ABO13168-like"/>
    <property type="match status" value="1"/>
</dbReference>
<dbReference type="RefSeq" id="WP_061607542.1">
    <property type="nucleotide sequence ID" value="NZ_JEMA01000387.1"/>
</dbReference>
<keyword evidence="3 6" id="KW-0012">Acyltransferase</keyword>
<dbReference type="EMBL" id="JEMA01000387">
    <property type="protein sequence ID" value="KYF70577.1"/>
    <property type="molecule type" value="Genomic_DNA"/>
</dbReference>